<sequence length="255" mass="25595">MEHVNMATYDVADRSAIVTGAGSGIGRAVALLLAENGAQVVVQDLSEDAANAVVAEITDAGGTAVAVVGDAGSTEVIDAAVRAAEKLAPLRIGVNNAGIGGAVAPTAAYTDDDWQRVIDINLSAVFRGTRAQITQMQANGGGAIVNLASILGSVGSAYSPAYVASKHAVVGLTKTAALENAATGVRVNSVGPGYIDTPLLKNADDAARAALIAKHPMGRLGRAEEVAQLVVFLASDAASFVTGSYHLVDGGYTAP</sequence>
<proteinExistence type="inferred from homology"/>
<reference evidence="2 3" key="1">
    <citation type="submission" date="2018-09" db="EMBL/GenBank/DDBJ databases">
        <title>Comparative genomics of Leucobacter spp.</title>
        <authorList>
            <person name="Reis A.C."/>
            <person name="Kolvenbach B.A."/>
            <person name="Corvini P.F.X."/>
            <person name="Nunes O.C."/>
        </authorList>
    </citation>
    <scope>NUCLEOTIDE SEQUENCE [LARGE SCALE GENOMIC DNA]</scope>
    <source>
        <strain evidence="2 3">L-1</strain>
    </source>
</reference>
<dbReference type="PROSITE" id="PS00061">
    <property type="entry name" value="ADH_SHORT"/>
    <property type="match status" value="1"/>
</dbReference>
<comment type="similarity">
    <text evidence="1">Belongs to the short-chain dehydrogenases/reductases (SDR) family.</text>
</comment>
<dbReference type="InterPro" id="IPR036291">
    <property type="entry name" value="NAD(P)-bd_dom_sf"/>
</dbReference>
<dbReference type="PRINTS" id="PR00080">
    <property type="entry name" value="SDRFAMILY"/>
</dbReference>
<dbReference type="InterPro" id="IPR002347">
    <property type="entry name" value="SDR_fam"/>
</dbReference>
<accession>A0ABS1SQL4</accession>
<dbReference type="SUPFAM" id="SSF51735">
    <property type="entry name" value="NAD(P)-binding Rossmann-fold domains"/>
    <property type="match status" value="1"/>
</dbReference>
<gene>
    <name evidence="2" type="ORF">D3226_05350</name>
</gene>
<dbReference type="Pfam" id="PF13561">
    <property type="entry name" value="adh_short_C2"/>
    <property type="match status" value="1"/>
</dbReference>
<dbReference type="Gene3D" id="3.40.50.720">
    <property type="entry name" value="NAD(P)-binding Rossmann-like Domain"/>
    <property type="match status" value="1"/>
</dbReference>
<organism evidence="2 3">
    <name type="scientific">Leucobacter chromiireducens subsp. chromiireducens</name>
    <dbReference type="NCBI Taxonomy" id="660067"/>
    <lineage>
        <taxon>Bacteria</taxon>
        <taxon>Bacillati</taxon>
        <taxon>Actinomycetota</taxon>
        <taxon>Actinomycetes</taxon>
        <taxon>Micrococcales</taxon>
        <taxon>Microbacteriaceae</taxon>
        <taxon>Leucobacter</taxon>
    </lineage>
</organism>
<dbReference type="PANTHER" id="PTHR42879:SF2">
    <property type="entry name" value="3-OXOACYL-[ACYL-CARRIER-PROTEIN] REDUCTASE FABG"/>
    <property type="match status" value="1"/>
</dbReference>
<dbReference type="PANTHER" id="PTHR42879">
    <property type="entry name" value="3-OXOACYL-(ACYL-CARRIER-PROTEIN) REDUCTASE"/>
    <property type="match status" value="1"/>
</dbReference>
<name>A0ABS1SQL4_9MICO</name>
<comment type="caution">
    <text evidence="2">The sequence shown here is derived from an EMBL/GenBank/DDBJ whole genome shotgun (WGS) entry which is preliminary data.</text>
</comment>
<keyword evidence="3" id="KW-1185">Reference proteome</keyword>
<evidence type="ECO:0000313" key="3">
    <source>
        <dbReference type="Proteomes" id="UP001646141"/>
    </source>
</evidence>
<protein>
    <submittedName>
        <fullName evidence="2">SDR family oxidoreductase</fullName>
    </submittedName>
</protein>
<evidence type="ECO:0000256" key="1">
    <source>
        <dbReference type="ARBA" id="ARBA00006484"/>
    </source>
</evidence>
<dbReference type="InterPro" id="IPR020904">
    <property type="entry name" value="Sc_DH/Rdtase_CS"/>
</dbReference>
<evidence type="ECO:0000313" key="2">
    <source>
        <dbReference type="EMBL" id="MBL3689387.1"/>
    </source>
</evidence>
<dbReference type="Proteomes" id="UP001646141">
    <property type="component" value="Unassembled WGS sequence"/>
</dbReference>
<dbReference type="EMBL" id="QYAD01000001">
    <property type="protein sequence ID" value="MBL3689387.1"/>
    <property type="molecule type" value="Genomic_DNA"/>
</dbReference>
<dbReference type="PRINTS" id="PR00081">
    <property type="entry name" value="GDHRDH"/>
</dbReference>
<dbReference type="InterPro" id="IPR050259">
    <property type="entry name" value="SDR"/>
</dbReference>